<feature type="domain" description="Mur ligase C-terminal" evidence="11">
    <location>
        <begin position="334"/>
        <end position="468"/>
    </location>
</feature>
<evidence type="ECO:0000259" key="11">
    <source>
        <dbReference type="Pfam" id="PF02875"/>
    </source>
</evidence>
<dbReference type="InterPro" id="IPR051046">
    <property type="entry name" value="MurCDEF_CellWall_CoF430Synth"/>
</dbReference>
<keyword evidence="7 10" id="KW-0573">Peptidoglycan synthesis</keyword>
<dbReference type="InterPro" id="IPR035911">
    <property type="entry name" value="MurE/MurF_N"/>
</dbReference>
<dbReference type="GO" id="GO:0008360">
    <property type="term" value="P:regulation of cell shape"/>
    <property type="evidence" value="ECO:0007669"/>
    <property type="project" value="UniProtKB-KW"/>
</dbReference>
<evidence type="ECO:0000256" key="4">
    <source>
        <dbReference type="ARBA" id="ARBA00022741"/>
    </source>
</evidence>
<evidence type="ECO:0000313" key="14">
    <source>
        <dbReference type="Proteomes" id="UP000182737"/>
    </source>
</evidence>
<comment type="function">
    <text evidence="10">Involved in cell wall formation. Catalyzes the final step in the synthesis of UDP-N-acetylmuramoyl-pentapeptide, the precursor of murein.</text>
</comment>
<dbReference type="InterPro" id="IPR036565">
    <property type="entry name" value="Mur-like_cat_sf"/>
</dbReference>
<evidence type="ECO:0000313" key="13">
    <source>
        <dbReference type="EMBL" id="SFI91541.1"/>
    </source>
</evidence>
<keyword evidence="3 10" id="KW-0132">Cell division</keyword>
<dbReference type="Gene3D" id="3.40.1190.10">
    <property type="entry name" value="Mur-like, catalytic domain"/>
    <property type="match status" value="1"/>
</dbReference>
<comment type="pathway">
    <text evidence="10">Cell wall biogenesis; peptidoglycan biosynthesis.</text>
</comment>
<evidence type="ECO:0000256" key="1">
    <source>
        <dbReference type="ARBA" id="ARBA00022490"/>
    </source>
</evidence>
<dbReference type="GO" id="GO:0051301">
    <property type="term" value="P:cell division"/>
    <property type="evidence" value="ECO:0007669"/>
    <property type="project" value="UniProtKB-KW"/>
</dbReference>
<dbReference type="Gene3D" id="3.40.1390.10">
    <property type="entry name" value="MurE/MurF, N-terminal domain"/>
    <property type="match status" value="1"/>
</dbReference>
<dbReference type="GO" id="GO:0005737">
    <property type="term" value="C:cytoplasm"/>
    <property type="evidence" value="ECO:0007669"/>
    <property type="project" value="UniProtKB-SubCell"/>
</dbReference>
<comment type="subcellular location">
    <subcellularLocation>
        <location evidence="10">Cytoplasm</location>
    </subcellularLocation>
</comment>
<dbReference type="SUPFAM" id="SSF53244">
    <property type="entry name" value="MurD-like peptide ligases, peptide-binding domain"/>
    <property type="match status" value="1"/>
</dbReference>
<organism evidence="13 14">
    <name type="scientific">Treponema bryantii</name>
    <dbReference type="NCBI Taxonomy" id="163"/>
    <lineage>
        <taxon>Bacteria</taxon>
        <taxon>Pseudomonadati</taxon>
        <taxon>Spirochaetota</taxon>
        <taxon>Spirochaetia</taxon>
        <taxon>Spirochaetales</taxon>
        <taxon>Treponemataceae</taxon>
        <taxon>Treponema</taxon>
    </lineage>
</organism>
<dbReference type="InterPro" id="IPR036615">
    <property type="entry name" value="Mur_ligase_C_dom_sf"/>
</dbReference>
<dbReference type="PANTHER" id="PTHR43024">
    <property type="entry name" value="UDP-N-ACETYLMURAMOYL-TRIPEPTIDE--D-ALANYL-D-ALANINE LIGASE"/>
    <property type="match status" value="1"/>
</dbReference>
<keyword evidence="6 10" id="KW-0133">Cell shape</keyword>
<dbReference type="OrthoDB" id="9801978at2"/>
<dbReference type="Gene3D" id="3.90.190.20">
    <property type="entry name" value="Mur ligase, C-terminal domain"/>
    <property type="match status" value="1"/>
</dbReference>
<keyword evidence="14" id="KW-1185">Reference proteome</keyword>
<dbReference type="InterPro" id="IPR005863">
    <property type="entry name" value="UDP-N-AcMur_synth"/>
</dbReference>
<dbReference type="Pfam" id="PF02875">
    <property type="entry name" value="Mur_ligase_C"/>
    <property type="match status" value="1"/>
</dbReference>
<dbReference type="NCBIfam" id="TIGR01143">
    <property type="entry name" value="murF"/>
    <property type="match status" value="1"/>
</dbReference>
<evidence type="ECO:0000256" key="8">
    <source>
        <dbReference type="ARBA" id="ARBA00023306"/>
    </source>
</evidence>
<gene>
    <name evidence="13" type="ORF">SAMN04487775_10826</name>
</gene>
<feature type="domain" description="Mur ligase central" evidence="12">
    <location>
        <begin position="125"/>
        <end position="312"/>
    </location>
</feature>
<keyword evidence="4" id="KW-0547">Nucleotide-binding</keyword>
<reference evidence="14" key="1">
    <citation type="submission" date="2016-10" db="EMBL/GenBank/DDBJ databases">
        <authorList>
            <person name="Varghese N."/>
            <person name="Submissions S."/>
        </authorList>
    </citation>
    <scope>NUCLEOTIDE SEQUENCE [LARGE SCALE GENOMIC DNA]</scope>
    <source>
        <strain evidence="14">XBD1002</strain>
    </source>
</reference>
<evidence type="ECO:0000256" key="7">
    <source>
        <dbReference type="ARBA" id="ARBA00022984"/>
    </source>
</evidence>
<dbReference type="GO" id="GO:0009252">
    <property type="term" value="P:peptidoglycan biosynthetic process"/>
    <property type="evidence" value="ECO:0007669"/>
    <property type="project" value="UniProtKB-UniPathway"/>
</dbReference>
<sequence>METLLTKEELLTAVKGTQIGSAPCLFNDVQTDSRNVCAEKPCMFVPLMGEFQNGHKYIPDVLKKGVAVVLMNEAEYQSNTGYYDGLAAANAGVCFVRVENTLHALQNAAEAYVTKKCADMIRVSITGSSGKTTTKEMMVSVARAHYGDAGVAYTYGNLNSETGLPLSVFKIRGDEKIGIFEMGMNRVNEIGEISKVLKSRFGIITNIGTAHIGILGSQQNIATEKRKSLSYIPADGAAIVGAADPFADYCTEGVCGKVVKFGTEIPASESGVKFIEDKGLFGTCFELDGLTVNLPLSGKYNYLNALSVIACAKEIGIPSADIKRGLETVSAISGRMEVCQSLLRNGQKVVLIKDCYNANLDSMMKVIDFCGELKDVGNKIFVLGDMKELGAESEKSHEAVGRRVSETEPSQVYFVGPEMQTAYDVVKQENAEVLATWYSESNDQNFAEIADAINERAADNDVILLKGSHSMQLEKLVPLLCGAEGEAR</sequence>
<dbReference type="EC" id="6.3.2.10" evidence="10"/>
<evidence type="ECO:0000256" key="3">
    <source>
        <dbReference type="ARBA" id="ARBA00022618"/>
    </source>
</evidence>
<dbReference type="GO" id="GO:0005524">
    <property type="term" value="F:ATP binding"/>
    <property type="evidence" value="ECO:0007669"/>
    <property type="project" value="UniProtKB-KW"/>
</dbReference>
<keyword evidence="5" id="KW-0067">ATP-binding</keyword>
<protein>
    <recommendedName>
        <fullName evidence="10">UDP-N-acetylmuramoyl-tripeptide--D-alanyl-D-alanine ligase</fullName>
        <ecNumber evidence="10">6.3.2.10</ecNumber>
    </recommendedName>
</protein>
<dbReference type="Pfam" id="PF08245">
    <property type="entry name" value="Mur_ligase_M"/>
    <property type="match status" value="1"/>
</dbReference>
<comment type="catalytic activity">
    <reaction evidence="10">
        <text>D-alanyl-D-alanine + UDP-N-acetyl-alpha-D-muramoyl-L-alanyl-gamma-D-glutamyl-meso-2,6-diaminopimelate + ATP = UDP-N-acetyl-alpha-D-muramoyl-L-alanyl-gamma-D-glutamyl-meso-2,6-diaminopimeloyl-D-alanyl-D-alanine + ADP + phosphate + H(+)</text>
        <dbReference type="Rhea" id="RHEA:28374"/>
        <dbReference type="ChEBI" id="CHEBI:15378"/>
        <dbReference type="ChEBI" id="CHEBI:30616"/>
        <dbReference type="ChEBI" id="CHEBI:43474"/>
        <dbReference type="ChEBI" id="CHEBI:57822"/>
        <dbReference type="ChEBI" id="CHEBI:61386"/>
        <dbReference type="ChEBI" id="CHEBI:83905"/>
        <dbReference type="ChEBI" id="CHEBI:456216"/>
        <dbReference type="EC" id="6.3.2.10"/>
    </reaction>
</comment>
<dbReference type="SUPFAM" id="SSF53623">
    <property type="entry name" value="MurD-like peptide ligases, catalytic domain"/>
    <property type="match status" value="1"/>
</dbReference>
<evidence type="ECO:0000256" key="6">
    <source>
        <dbReference type="ARBA" id="ARBA00022960"/>
    </source>
</evidence>
<keyword evidence="9 10" id="KW-0961">Cell wall biogenesis/degradation</keyword>
<proteinExistence type="predicted"/>
<dbReference type="EMBL" id="FORI01000008">
    <property type="protein sequence ID" value="SFI91541.1"/>
    <property type="molecule type" value="Genomic_DNA"/>
</dbReference>
<evidence type="ECO:0000256" key="2">
    <source>
        <dbReference type="ARBA" id="ARBA00022598"/>
    </source>
</evidence>
<dbReference type="PANTHER" id="PTHR43024:SF1">
    <property type="entry name" value="UDP-N-ACETYLMURAMOYL-TRIPEPTIDE--D-ALANYL-D-ALANINE LIGASE"/>
    <property type="match status" value="1"/>
</dbReference>
<evidence type="ECO:0000256" key="9">
    <source>
        <dbReference type="ARBA" id="ARBA00023316"/>
    </source>
</evidence>
<dbReference type="GO" id="GO:0047480">
    <property type="term" value="F:UDP-N-acetylmuramoyl-tripeptide-D-alanyl-D-alanine ligase activity"/>
    <property type="evidence" value="ECO:0007669"/>
    <property type="project" value="UniProtKB-EC"/>
</dbReference>
<evidence type="ECO:0000256" key="10">
    <source>
        <dbReference type="RuleBase" id="RU004136"/>
    </source>
</evidence>
<dbReference type="GO" id="GO:0008766">
    <property type="term" value="F:UDP-N-acetylmuramoylalanyl-D-glutamyl-2,6-diaminopimelate-D-alanyl-D-alanine ligase activity"/>
    <property type="evidence" value="ECO:0007669"/>
    <property type="project" value="RHEA"/>
</dbReference>
<keyword evidence="1" id="KW-0963">Cytoplasm</keyword>
<evidence type="ECO:0000256" key="5">
    <source>
        <dbReference type="ARBA" id="ARBA00022840"/>
    </source>
</evidence>
<dbReference type="SUPFAM" id="SSF63418">
    <property type="entry name" value="MurE/MurF N-terminal domain"/>
    <property type="match status" value="1"/>
</dbReference>
<dbReference type="InterPro" id="IPR004101">
    <property type="entry name" value="Mur_ligase_C"/>
</dbReference>
<evidence type="ECO:0000259" key="12">
    <source>
        <dbReference type="Pfam" id="PF08245"/>
    </source>
</evidence>
<accession>A0A1I3M3F4</accession>
<name>A0A1I3M3F4_9SPIR</name>
<keyword evidence="8 10" id="KW-0131">Cell cycle</keyword>
<dbReference type="AlphaFoldDB" id="A0A1I3M3F4"/>
<dbReference type="InterPro" id="IPR013221">
    <property type="entry name" value="Mur_ligase_cen"/>
</dbReference>
<dbReference type="GO" id="GO:0071555">
    <property type="term" value="P:cell wall organization"/>
    <property type="evidence" value="ECO:0007669"/>
    <property type="project" value="UniProtKB-KW"/>
</dbReference>
<dbReference type="RefSeq" id="WP_074932584.1">
    <property type="nucleotide sequence ID" value="NZ_FORI01000008.1"/>
</dbReference>
<dbReference type="Proteomes" id="UP000182737">
    <property type="component" value="Unassembled WGS sequence"/>
</dbReference>
<dbReference type="UniPathway" id="UPA00219"/>
<keyword evidence="2 13" id="KW-0436">Ligase</keyword>